<dbReference type="Proteomes" id="UP000672602">
    <property type="component" value="Unassembled WGS sequence"/>
</dbReference>
<proteinExistence type="predicted"/>
<evidence type="ECO:0000313" key="3">
    <source>
        <dbReference type="EMBL" id="MBP5856944.1"/>
    </source>
</evidence>
<sequence>MRLIPIILVVAVLMLSLRVGDIWLTLKGDPSDEAARQPGIALAQDGGGEAAGNAVPQDGANDVASPSAGTAPQGMKPLEMTDEASPEIEADGDLRPGEMRLIHDLAKRREQLEGRERELDEREALLSAAEQRLVTKQRQLEQLRQDIEDLVARYDKSQEEETSVLRQTYQNMKPKSAAAIFNDLDLSTLLDVVRGMPARTLAPILAAMSPEKARIVTQELALREELPTLPQ</sequence>
<dbReference type="EMBL" id="JAGMWN010000003">
    <property type="protein sequence ID" value="MBP5856944.1"/>
    <property type="molecule type" value="Genomic_DNA"/>
</dbReference>
<keyword evidence="1" id="KW-0175">Coiled coil</keyword>
<dbReference type="SUPFAM" id="SSF158791">
    <property type="entry name" value="MgtE N-terminal domain-like"/>
    <property type="match status" value="1"/>
</dbReference>
<dbReference type="RefSeq" id="WP_210681521.1">
    <property type="nucleotide sequence ID" value="NZ_JAGMWN010000003.1"/>
</dbReference>
<evidence type="ECO:0000313" key="4">
    <source>
        <dbReference type="Proteomes" id="UP000672602"/>
    </source>
</evidence>
<feature type="coiled-coil region" evidence="1">
    <location>
        <begin position="102"/>
        <end position="160"/>
    </location>
</feature>
<evidence type="ECO:0008006" key="5">
    <source>
        <dbReference type="Google" id="ProtNLM"/>
    </source>
</evidence>
<evidence type="ECO:0000256" key="1">
    <source>
        <dbReference type="SAM" id="Coils"/>
    </source>
</evidence>
<evidence type="ECO:0000256" key="2">
    <source>
        <dbReference type="SAM" id="MobiDB-lite"/>
    </source>
</evidence>
<comment type="caution">
    <text evidence="3">The sequence shown here is derived from an EMBL/GenBank/DDBJ whole genome shotgun (WGS) entry which is preliminary data.</text>
</comment>
<accession>A0A8J7S554</accession>
<keyword evidence="4" id="KW-1185">Reference proteome</keyword>
<dbReference type="AlphaFoldDB" id="A0A8J7S554"/>
<protein>
    <recommendedName>
        <fullName evidence="5">Magnesium transporter MgtE intracellular domain-containing protein</fullName>
    </recommendedName>
</protein>
<gene>
    <name evidence="3" type="ORF">KAJ83_07985</name>
</gene>
<feature type="region of interest" description="Disordered" evidence="2">
    <location>
        <begin position="43"/>
        <end position="78"/>
    </location>
</feature>
<organism evidence="3 4">
    <name type="scientific">Marivibrio halodurans</name>
    <dbReference type="NCBI Taxonomy" id="2039722"/>
    <lineage>
        <taxon>Bacteria</taxon>
        <taxon>Pseudomonadati</taxon>
        <taxon>Pseudomonadota</taxon>
        <taxon>Alphaproteobacteria</taxon>
        <taxon>Rhodospirillales</taxon>
        <taxon>Rhodospirillaceae</taxon>
        <taxon>Marivibrio</taxon>
    </lineage>
</organism>
<name>A0A8J7S554_9PROT</name>
<reference evidence="3" key="1">
    <citation type="submission" date="2021-04" db="EMBL/GenBank/DDBJ databases">
        <authorList>
            <person name="Zhang D.-C."/>
        </authorList>
    </citation>
    <scope>NUCLEOTIDE SEQUENCE</scope>
    <source>
        <strain evidence="3">CGMCC 1.15697</strain>
    </source>
</reference>